<dbReference type="EMBL" id="JAGEUA010000011">
    <property type="protein sequence ID" value="KAL0962470.1"/>
    <property type="molecule type" value="Genomic_DNA"/>
</dbReference>
<sequence length="83" mass="9282">MLGRGVKRKSPESGSAVHFAPRRDLGDCGRHEAARRARERGDITLHHHPQRWAAQEVYTRGSETGSNETGSQHPNLREEVNEG</sequence>
<feature type="compositionally biased region" description="Basic and acidic residues" evidence="1">
    <location>
        <begin position="21"/>
        <end position="45"/>
    </location>
</feature>
<organism evidence="2 3">
    <name type="scientific">Umbra pygmaea</name>
    <name type="common">Eastern mudminnow</name>
    <dbReference type="NCBI Taxonomy" id="75934"/>
    <lineage>
        <taxon>Eukaryota</taxon>
        <taxon>Metazoa</taxon>
        <taxon>Chordata</taxon>
        <taxon>Craniata</taxon>
        <taxon>Vertebrata</taxon>
        <taxon>Euteleostomi</taxon>
        <taxon>Actinopterygii</taxon>
        <taxon>Neopterygii</taxon>
        <taxon>Teleostei</taxon>
        <taxon>Protacanthopterygii</taxon>
        <taxon>Esociformes</taxon>
        <taxon>Umbridae</taxon>
        <taxon>Umbra</taxon>
    </lineage>
</organism>
<dbReference type="Proteomes" id="UP001557470">
    <property type="component" value="Unassembled WGS sequence"/>
</dbReference>
<comment type="caution">
    <text evidence="2">The sequence shown here is derived from an EMBL/GenBank/DDBJ whole genome shotgun (WGS) entry which is preliminary data.</text>
</comment>
<keyword evidence="3" id="KW-1185">Reference proteome</keyword>
<protein>
    <submittedName>
        <fullName evidence="2">Uncharacterized protein</fullName>
    </submittedName>
</protein>
<feature type="region of interest" description="Disordered" evidence="1">
    <location>
        <begin position="1"/>
        <end position="83"/>
    </location>
</feature>
<evidence type="ECO:0000313" key="3">
    <source>
        <dbReference type="Proteomes" id="UP001557470"/>
    </source>
</evidence>
<gene>
    <name evidence="2" type="ORF">UPYG_G00340430</name>
</gene>
<evidence type="ECO:0000256" key="1">
    <source>
        <dbReference type="SAM" id="MobiDB-lite"/>
    </source>
</evidence>
<feature type="compositionally biased region" description="Polar residues" evidence="1">
    <location>
        <begin position="61"/>
        <end position="74"/>
    </location>
</feature>
<name>A0ABD0VY11_UMBPY</name>
<proteinExistence type="predicted"/>
<evidence type="ECO:0000313" key="2">
    <source>
        <dbReference type="EMBL" id="KAL0962470.1"/>
    </source>
</evidence>
<dbReference type="AlphaFoldDB" id="A0ABD0VY11"/>
<accession>A0ABD0VY11</accession>
<reference evidence="2 3" key="1">
    <citation type="submission" date="2024-06" db="EMBL/GenBank/DDBJ databases">
        <authorList>
            <person name="Pan Q."/>
            <person name="Wen M."/>
            <person name="Jouanno E."/>
            <person name="Zahm M."/>
            <person name="Klopp C."/>
            <person name="Cabau C."/>
            <person name="Louis A."/>
            <person name="Berthelot C."/>
            <person name="Parey E."/>
            <person name="Roest Crollius H."/>
            <person name="Montfort J."/>
            <person name="Robinson-Rechavi M."/>
            <person name="Bouchez O."/>
            <person name="Lampietro C."/>
            <person name="Lopez Roques C."/>
            <person name="Donnadieu C."/>
            <person name="Postlethwait J."/>
            <person name="Bobe J."/>
            <person name="Verreycken H."/>
            <person name="Guiguen Y."/>
        </authorList>
    </citation>
    <scope>NUCLEOTIDE SEQUENCE [LARGE SCALE GENOMIC DNA]</scope>
    <source>
        <strain evidence="2">Up_M1</strain>
        <tissue evidence="2">Testis</tissue>
    </source>
</reference>